<dbReference type="EMBL" id="JAAFYZ010000010">
    <property type="protein sequence ID" value="MBS2546172.1"/>
    <property type="molecule type" value="Genomic_DNA"/>
</dbReference>
<dbReference type="Proteomes" id="UP000730482">
    <property type="component" value="Unassembled WGS sequence"/>
</dbReference>
<keyword evidence="1" id="KW-0472">Membrane</keyword>
<protein>
    <submittedName>
        <fullName evidence="2">Uncharacterized protein</fullName>
    </submittedName>
</protein>
<keyword evidence="3" id="KW-1185">Reference proteome</keyword>
<evidence type="ECO:0000313" key="3">
    <source>
        <dbReference type="Proteomes" id="UP000730482"/>
    </source>
</evidence>
<keyword evidence="1" id="KW-0812">Transmembrane</keyword>
<proteinExistence type="predicted"/>
<feature type="transmembrane region" description="Helical" evidence="1">
    <location>
        <begin position="56"/>
        <end position="79"/>
    </location>
</feature>
<name>A0ABS5KJ95_9ACTN</name>
<evidence type="ECO:0000313" key="2">
    <source>
        <dbReference type="EMBL" id="MBS2546172.1"/>
    </source>
</evidence>
<reference evidence="2 3" key="1">
    <citation type="submission" date="2020-02" db="EMBL/GenBank/DDBJ databases">
        <title>Acidophilic actinobacteria isolated from forest soil.</title>
        <authorList>
            <person name="Golinska P."/>
        </authorList>
    </citation>
    <scope>NUCLEOTIDE SEQUENCE [LARGE SCALE GENOMIC DNA]</scope>
    <source>
        <strain evidence="2 3">NL8</strain>
    </source>
</reference>
<dbReference type="RefSeq" id="WP_212007823.1">
    <property type="nucleotide sequence ID" value="NZ_JAAFYZ010000010.1"/>
</dbReference>
<gene>
    <name evidence="2" type="ORF">KGQ19_04755</name>
</gene>
<comment type="caution">
    <text evidence="2">The sequence shown here is derived from an EMBL/GenBank/DDBJ whole genome shotgun (WGS) entry which is preliminary data.</text>
</comment>
<organism evidence="2 3">
    <name type="scientific">Catenulispora pinistramenti</name>
    <dbReference type="NCBI Taxonomy" id="2705254"/>
    <lineage>
        <taxon>Bacteria</taxon>
        <taxon>Bacillati</taxon>
        <taxon>Actinomycetota</taxon>
        <taxon>Actinomycetes</taxon>
        <taxon>Catenulisporales</taxon>
        <taxon>Catenulisporaceae</taxon>
        <taxon>Catenulispora</taxon>
    </lineage>
</organism>
<keyword evidence="1" id="KW-1133">Transmembrane helix</keyword>
<evidence type="ECO:0000256" key="1">
    <source>
        <dbReference type="SAM" id="Phobius"/>
    </source>
</evidence>
<accession>A0ABS5KJ95</accession>
<sequence>MSPAADAPDDEGLELELERRLAGKADWHYAGELADRVAELERWRAAVEAVAASRRWALPVSVSIVGLVLTVANLANLLIHHK</sequence>